<evidence type="ECO:0000313" key="4">
    <source>
        <dbReference type="EMBL" id="MFC7082417.1"/>
    </source>
</evidence>
<keyword evidence="1 4" id="KW-0808">Transferase</keyword>
<evidence type="ECO:0000256" key="1">
    <source>
        <dbReference type="ARBA" id="ARBA00022679"/>
    </source>
</evidence>
<dbReference type="InterPro" id="IPR000182">
    <property type="entry name" value="GNAT_dom"/>
</dbReference>
<dbReference type="Pfam" id="PF00583">
    <property type="entry name" value="Acetyltransf_1"/>
    <property type="match status" value="1"/>
</dbReference>
<keyword evidence="2 4" id="KW-0012">Acyltransferase</keyword>
<dbReference type="EC" id="2.3.1.-" evidence="4"/>
<evidence type="ECO:0000259" key="3">
    <source>
        <dbReference type="PROSITE" id="PS51186"/>
    </source>
</evidence>
<evidence type="ECO:0000256" key="2">
    <source>
        <dbReference type="ARBA" id="ARBA00023315"/>
    </source>
</evidence>
<protein>
    <submittedName>
        <fullName evidence="4">GNAT family N-acetyltransferase</fullName>
        <ecNumber evidence="4">2.3.1.-</ecNumber>
    </submittedName>
</protein>
<dbReference type="GO" id="GO:0016746">
    <property type="term" value="F:acyltransferase activity"/>
    <property type="evidence" value="ECO:0007669"/>
    <property type="project" value="UniProtKB-KW"/>
</dbReference>
<dbReference type="AlphaFoldDB" id="A0ABD5WPF5"/>
<dbReference type="InterPro" id="IPR050680">
    <property type="entry name" value="YpeA/RimI_acetyltransf"/>
</dbReference>
<dbReference type="GeneID" id="79304151"/>
<dbReference type="PANTHER" id="PTHR43420:SF44">
    <property type="entry name" value="ACETYLTRANSFERASE YPEA"/>
    <property type="match status" value="1"/>
</dbReference>
<dbReference type="SUPFAM" id="SSF55729">
    <property type="entry name" value="Acyl-CoA N-acyltransferases (Nat)"/>
    <property type="match status" value="1"/>
</dbReference>
<sequence>MIRLARSDDRDALREIQNTLREPNPALLVYAINGPPVVFVSTADDAPVGYLVAFYDDEAGYVAEIAVAPERRREGRARRLLGAAFDHLRDAGCARMRLSVHPENDAARSLYGSIGFAEVGREDDYYDDGSEAITMARDL</sequence>
<proteinExistence type="predicted"/>
<reference evidence="4 5" key="1">
    <citation type="journal article" date="2019" name="Int. J. Syst. Evol. Microbiol.">
        <title>The Global Catalogue of Microorganisms (GCM) 10K type strain sequencing project: providing services to taxonomists for standard genome sequencing and annotation.</title>
        <authorList>
            <consortium name="The Broad Institute Genomics Platform"/>
            <consortium name="The Broad Institute Genome Sequencing Center for Infectious Disease"/>
            <person name="Wu L."/>
            <person name="Ma J."/>
        </authorList>
    </citation>
    <scope>NUCLEOTIDE SEQUENCE [LARGE SCALE GENOMIC DNA]</scope>
    <source>
        <strain evidence="4 5">DT72</strain>
    </source>
</reference>
<dbReference type="RefSeq" id="WP_276279575.1">
    <property type="nucleotide sequence ID" value="NZ_CP119809.1"/>
</dbReference>
<dbReference type="PROSITE" id="PS51186">
    <property type="entry name" value="GNAT"/>
    <property type="match status" value="1"/>
</dbReference>
<dbReference type="Gene3D" id="3.40.630.30">
    <property type="match status" value="1"/>
</dbReference>
<dbReference type="InterPro" id="IPR016181">
    <property type="entry name" value="Acyl_CoA_acyltransferase"/>
</dbReference>
<comment type="caution">
    <text evidence="4">The sequence shown here is derived from an EMBL/GenBank/DDBJ whole genome shotgun (WGS) entry which is preliminary data.</text>
</comment>
<evidence type="ECO:0000313" key="5">
    <source>
        <dbReference type="Proteomes" id="UP001596407"/>
    </source>
</evidence>
<gene>
    <name evidence="4" type="ORF">ACFQJ6_22365</name>
</gene>
<dbReference type="PANTHER" id="PTHR43420">
    <property type="entry name" value="ACETYLTRANSFERASE"/>
    <property type="match status" value="1"/>
</dbReference>
<feature type="domain" description="N-acetyltransferase" evidence="3">
    <location>
        <begin position="1"/>
        <end position="139"/>
    </location>
</feature>
<accession>A0ABD5WPF5</accession>
<name>A0ABD5WPF5_9EURY</name>
<organism evidence="4 5">
    <name type="scientific">Halorussus caseinilyticus</name>
    <dbReference type="NCBI Taxonomy" id="3034025"/>
    <lineage>
        <taxon>Archaea</taxon>
        <taxon>Methanobacteriati</taxon>
        <taxon>Methanobacteriota</taxon>
        <taxon>Stenosarchaea group</taxon>
        <taxon>Halobacteria</taxon>
        <taxon>Halobacteriales</taxon>
        <taxon>Haladaptataceae</taxon>
        <taxon>Halorussus</taxon>
    </lineage>
</organism>
<keyword evidence="5" id="KW-1185">Reference proteome</keyword>
<dbReference type="Proteomes" id="UP001596407">
    <property type="component" value="Unassembled WGS sequence"/>
</dbReference>
<dbReference type="EMBL" id="JBHSZH010000005">
    <property type="protein sequence ID" value="MFC7082417.1"/>
    <property type="molecule type" value="Genomic_DNA"/>
</dbReference>